<dbReference type="SUPFAM" id="SSF54909">
    <property type="entry name" value="Dimeric alpha+beta barrel"/>
    <property type="match status" value="1"/>
</dbReference>
<dbReference type="RefSeq" id="WP_132937565.1">
    <property type="nucleotide sequence ID" value="NZ_CP119676.1"/>
</dbReference>
<evidence type="ECO:0000259" key="2">
    <source>
        <dbReference type="Pfam" id="PF03795"/>
    </source>
</evidence>
<dbReference type="Gene3D" id="3.30.70.1060">
    <property type="entry name" value="Dimeric alpha+beta barrel"/>
    <property type="match status" value="1"/>
</dbReference>
<feature type="domain" description="YCII-related" evidence="2">
    <location>
        <begin position="1"/>
        <end position="88"/>
    </location>
</feature>
<dbReference type="PANTHER" id="PTHR33606:SF3">
    <property type="entry name" value="PROTEIN YCII"/>
    <property type="match status" value="1"/>
</dbReference>
<dbReference type="InterPro" id="IPR005545">
    <property type="entry name" value="YCII"/>
</dbReference>
<dbReference type="Proteomes" id="UP000295304">
    <property type="component" value="Unassembled WGS sequence"/>
</dbReference>
<accession>A0A4R3JHT2</accession>
<organism evidence="3 4">
    <name type="scientific">Varunaivibrio sulfuroxidans</name>
    <dbReference type="NCBI Taxonomy" id="1773489"/>
    <lineage>
        <taxon>Bacteria</taxon>
        <taxon>Pseudomonadati</taxon>
        <taxon>Pseudomonadota</taxon>
        <taxon>Alphaproteobacteria</taxon>
        <taxon>Rhodospirillales</taxon>
        <taxon>Magnetovibrionaceae</taxon>
        <taxon>Varunaivibrio</taxon>
    </lineage>
</organism>
<evidence type="ECO:0000256" key="1">
    <source>
        <dbReference type="ARBA" id="ARBA00007689"/>
    </source>
</evidence>
<protein>
    <recommendedName>
        <fullName evidence="2">YCII-related domain-containing protein</fullName>
    </recommendedName>
</protein>
<comment type="similarity">
    <text evidence="1">Belongs to the YciI family.</text>
</comment>
<evidence type="ECO:0000313" key="3">
    <source>
        <dbReference type="EMBL" id="TCS64816.1"/>
    </source>
</evidence>
<name>A0A4R3JHT2_9PROT</name>
<dbReference type="AlphaFoldDB" id="A0A4R3JHT2"/>
<evidence type="ECO:0000313" key="4">
    <source>
        <dbReference type="Proteomes" id="UP000295304"/>
    </source>
</evidence>
<reference evidence="3 4" key="1">
    <citation type="submission" date="2019-03" db="EMBL/GenBank/DDBJ databases">
        <title>Genomic Encyclopedia of Type Strains, Phase IV (KMG-IV): sequencing the most valuable type-strain genomes for metagenomic binning, comparative biology and taxonomic classification.</title>
        <authorList>
            <person name="Goeker M."/>
        </authorList>
    </citation>
    <scope>NUCLEOTIDE SEQUENCE [LARGE SCALE GENOMIC DNA]</scope>
    <source>
        <strain evidence="3 4">DSM 101688</strain>
    </source>
</reference>
<comment type="caution">
    <text evidence="3">The sequence shown here is derived from an EMBL/GenBank/DDBJ whole genome shotgun (WGS) entry which is preliminary data.</text>
</comment>
<dbReference type="Pfam" id="PF03795">
    <property type="entry name" value="YCII"/>
    <property type="match status" value="1"/>
</dbReference>
<keyword evidence="4" id="KW-1185">Reference proteome</keyword>
<dbReference type="InterPro" id="IPR011008">
    <property type="entry name" value="Dimeric_a/b-barrel"/>
</dbReference>
<dbReference type="PANTHER" id="PTHR33606">
    <property type="entry name" value="PROTEIN YCII"/>
    <property type="match status" value="1"/>
</dbReference>
<dbReference type="OrthoDB" id="2293521at2"/>
<gene>
    <name evidence="3" type="ORF">EDD55_101146</name>
</gene>
<proteinExistence type="inferred from homology"/>
<dbReference type="EMBL" id="SLZW01000001">
    <property type="protein sequence ID" value="TCS64816.1"/>
    <property type="molecule type" value="Genomic_DNA"/>
</dbReference>
<sequence>MLFAIICTDKPDAAAIRAQVRPDHIAYLNEHAARIYCAGPTLDDGGETMNGSVLMMDFANLDQARAFADNDPYFKAGLFDSVTVRPWKKVFPAD</sequence>
<dbReference type="InterPro" id="IPR051807">
    <property type="entry name" value="Sec-metab_biosynth-assoc"/>
</dbReference>